<dbReference type="AlphaFoldDB" id="A0A1H1HM26"/>
<evidence type="ECO:0000259" key="6">
    <source>
        <dbReference type="SMART" id="SM00752"/>
    </source>
</evidence>
<keyword evidence="3 5" id="KW-1133">Transmembrane helix</keyword>
<dbReference type="SMART" id="SM00752">
    <property type="entry name" value="HTTM"/>
    <property type="match status" value="1"/>
</dbReference>
<dbReference type="OrthoDB" id="327281at2157"/>
<dbReference type="InterPro" id="IPR052964">
    <property type="entry name" value="Sporulation_signal_mat"/>
</dbReference>
<evidence type="ECO:0000256" key="2">
    <source>
        <dbReference type="ARBA" id="ARBA00022692"/>
    </source>
</evidence>
<proteinExistence type="predicted"/>
<evidence type="ECO:0000256" key="4">
    <source>
        <dbReference type="ARBA" id="ARBA00023136"/>
    </source>
</evidence>
<dbReference type="GO" id="GO:0012505">
    <property type="term" value="C:endomembrane system"/>
    <property type="evidence" value="ECO:0007669"/>
    <property type="project" value="UniProtKB-SubCell"/>
</dbReference>
<dbReference type="InterPro" id="IPR053934">
    <property type="entry name" value="HTTM_dom"/>
</dbReference>
<dbReference type="PANTHER" id="PTHR39535:SF2">
    <property type="entry name" value="HTTM DOMAIN-CONTAINING PROTEIN"/>
    <property type="match status" value="1"/>
</dbReference>
<keyword evidence="2 5" id="KW-0812">Transmembrane</keyword>
<dbReference type="PANTHER" id="PTHR39535">
    <property type="entry name" value="SPORULATION-DELAYING PROTEIN SDPB"/>
    <property type="match status" value="1"/>
</dbReference>
<protein>
    <submittedName>
        <fullName evidence="7">Vitamin K-dependent gamma-carboxylase</fullName>
    </submittedName>
</protein>
<evidence type="ECO:0000256" key="5">
    <source>
        <dbReference type="SAM" id="Phobius"/>
    </source>
</evidence>
<organism evidence="7 8">
    <name type="scientific">Natronobacterium texcoconense</name>
    <dbReference type="NCBI Taxonomy" id="1095778"/>
    <lineage>
        <taxon>Archaea</taxon>
        <taxon>Methanobacteriati</taxon>
        <taxon>Methanobacteriota</taxon>
        <taxon>Stenosarchaea group</taxon>
        <taxon>Halobacteria</taxon>
        <taxon>Halobacteriales</taxon>
        <taxon>Natrialbaceae</taxon>
        <taxon>Natronobacterium</taxon>
    </lineage>
</organism>
<feature type="transmembrane region" description="Helical" evidence="5">
    <location>
        <begin position="270"/>
        <end position="299"/>
    </location>
</feature>
<feature type="domain" description="HTTM-like" evidence="6">
    <location>
        <begin position="33"/>
        <end position="303"/>
    </location>
</feature>
<feature type="transmembrane region" description="Helical" evidence="5">
    <location>
        <begin position="179"/>
        <end position="200"/>
    </location>
</feature>
<feature type="transmembrane region" description="Helical" evidence="5">
    <location>
        <begin position="240"/>
        <end position="258"/>
    </location>
</feature>
<evidence type="ECO:0000313" key="7">
    <source>
        <dbReference type="EMBL" id="SDR26550.1"/>
    </source>
</evidence>
<evidence type="ECO:0000313" key="8">
    <source>
        <dbReference type="Proteomes" id="UP000198848"/>
    </source>
</evidence>
<reference evidence="8" key="1">
    <citation type="submission" date="2016-10" db="EMBL/GenBank/DDBJ databases">
        <authorList>
            <person name="Varghese N."/>
            <person name="Submissions S."/>
        </authorList>
    </citation>
    <scope>NUCLEOTIDE SEQUENCE [LARGE SCALE GENOMIC DNA]</scope>
    <source>
        <strain evidence="8">DSM 24767</strain>
    </source>
</reference>
<keyword evidence="4 5" id="KW-0472">Membrane</keyword>
<dbReference type="InterPro" id="IPR011020">
    <property type="entry name" value="HTTM-like"/>
</dbReference>
<comment type="subcellular location">
    <subcellularLocation>
        <location evidence="1">Endomembrane system</location>
        <topology evidence="1">Multi-pass membrane protein</topology>
    </subcellularLocation>
</comment>
<name>A0A1H1HM26_NATTX</name>
<evidence type="ECO:0000256" key="1">
    <source>
        <dbReference type="ARBA" id="ARBA00004127"/>
    </source>
</evidence>
<accession>A0A1H1HM26</accession>
<sequence length="522" mass="58432">MTRTQRQDHSRTTELHDRLWQGLETLRRHARARLEIDTRALAALRIALGTIILLDLFHRAGSLEVFYTDAGVYPLAAYESTYGRYTGLSLHAASGELWFQQLLFAIAGLFAVALILGYRTRLVGFVSLVLLFSLHARNPAVLNGADRLFRVLLFVALVTPLGERWSVDALRRGSARRTVVGFGTAALLAQPIVVFTQNAILKHEGERWYAGEGIGVAITDDAMTIFLGNHLGAYPGLLEALNWAWVTLLAGSAAFLLLTRGWLRVPVVFAYLGAFAGLLLSFSVGLFPFVLAAAVLPFLPTQFWDALERLVPARVAHWQPRTSWLGPVGRPPLEWRVLETLRQRGRDDVASFVTDYGRSFLTIAGALVLAWILLFGAAHVSSYDVPDEINSPHLNEQRWGLYAPDPSESYDWYGTEARLEDRSSVGAFGDENITADRPPDASQEYEDFRERKYLESVRDSGWGDSEGIIATSYADWACEQAIEEYGDDEVDRVIIYRFNQPQPLEGEYEEDSTHYTVIERSC</sequence>
<dbReference type="RefSeq" id="WP_090384118.1">
    <property type="nucleotide sequence ID" value="NZ_FNLC01000003.1"/>
</dbReference>
<feature type="transmembrane region" description="Helical" evidence="5">
    <location>
        <begin position="97"/>
        <end position="116"/>
    </location>
</feature>
<dbReference type="Proteomes" id="UP000198848">
    <property type="component" value="Unassembled WGS sequence"/>
</dbReference>
<gene>
    <name evidence="7" type="ORF">SAMN04489842_2879</name>
</gene>
<feature type="transmembrane region" description="Helical" evidence="5">
    <location>
        <begin position="36"/>
        <end position="57"/>
    </location>
</feature>
<dbReference type="EMBL" id="FNLC01000003">
    <property type="protein sequence ID" value="SDR26550.1"/>
    <property type="molecule type" value="Genomic_DNA"/>
</dbReference>
<dbReference type="Pfam" id="PF05090">
    <property type="entry name" value="HTTM"/>
    <property type="match status" value="1"/>
</dbReference>
<keyword evidence="8" id="KW-1185">Reference proteome</keyword>
<evidence type="ECO:0000256" key="3">
    <source>
        <dbReference type="ARBA" id="ARBA00022989"/>
    </source>
</evidence>
<dbReference type="STRING" id="1095778.SAMN04489842_2879"/>
<feature type="transmembrane region" description="Helical" evidence="5">
    <location>
        <begin position="360"/>
        <end position="380"/>
    </location>
</feature>